<evidence type="ECO:0000313" key="3">
    <source>
        <dbReference type="EMBL" id="ASN25342.1"/>
    </source>
</evidence>
<feature type="domain" description="VWFA" evidence="2">
    <location>
        <begin position="383"/>
        <end position="561"/>
    </location>
</feature>
<reference evidence="3 4" key="1">
    <citation type="submission" date="2017-07" db="EMBL/GenBank/DDBJ databases">
        <title>Genome sequence of Streptomyces pluripotens MUSC 137T.</title>
        <authorList>
            <person name="Ser H.-L."/>
            <person name="Lee L.-H."/>
        </authorList>
    </citation>
    <scope>NUCLEOTIDE SEQUENCE [LARGE SCALE GENOMIC DNA]</scope>
    <source>
        <strain evidence="3 4">MUSC 137</strain>
    </source>
</reference>
<dbReference type="PROSITE" id="PS50234">
    <property type="entry name" value="VWFA"/>
    <property type="match status" value="1"/>
</dbReference>
<dbReference type="CDD" id="cd00198">
    <property type="entry name" value="vWFA"/>
    <property type="match status" value="1"/>
</dbReference>
<accession>A0A221NZM2</accession>
<dbReference type="OrthoDB" id="5756874at2"/>
<feature type="compositionally biased region" description="Acidic residues" evidence="1">
    <location>
        <begin position="259"/>
        <end position="271"/>
    </location>
</feature>
<dbReference type="InterPro" id="IPR036465">
    <property type="entry name" value="vWFA_dom_sf"/>
</dbReference>
<dbReference type="STRING" id="1355015.LK06_015245"/>
<name>A0A221NZM2_9ACTN</name>
<proteinExistence type="predicted"/>
<evidence type="ECO:0000259" key="2">
    <source>
        <dbReference type="PROSITE" id="PS50234"/>
    </source>
</evidence>
<dbReference type="RefSeq" id="WP_043434457.1">
    <property type="nucleotide sequence ID" value="NZ_CP021080.1"/>
</dbReference>
<keyword evidence="4" id="KW-1185">Reference proteome</keyword>
<feature type="compositionally biased region" description="Basic and acidic residues" evidence="1">
    <location>
        <begin position="143"/>
        <end position="162"/>
    </location>
</feature>
<feature type="compositionally biased region" description="Basic and acidic residues" evidence="1">
    <location>
        <begin position="120"/>
        <end position="129"/>
    </location>
</feature>
<dbReference type="AlphaFoldDB" id="A0A221NZM2"/>
<sequence length="567" mass="59068">MGILTLLRNAFGRGRKARTAEAEGAELPAPTSEPVAPASQPTGDAEASASIPQPAGTPETIPSLPEPTRDAEASPSDLEPTRDAEASPSVPEPTRDAEASPSVPEPTRDAEASPSVPEPRQADSDEHELVAAAFGNVQVPRQVEADQREAGPRETGPEESRSGEQTAAEAEVSPEKTGQKTGDGTPAAERPEAAQESEAPAGALQTPHAPAVTSPEPTAPESGAAPEPIAATATEPEAPAEPEVAAPEAAAEPKVIEPEPTEPDAEPEPDVTPEPRAAEEPVPTTAAVSAAPTEPTTVPQTAPAEHIPQGTPVPADESRTSGTGDTNTVAEEEAGTEEAGTETKPKSAVSLPKVRTRAPSLTTAYKAATAALRKTRLTGTRAKLYLVLDRSASMRAYYKDGSVQALADQALALAAHLDPQATVHVVFFSTDVDGTTDLALTPDHETKIDDVHAGLGRMGRTSYHAAVEAVLTHYEKNADPATPALVIFQTDGAPDAKTPATRSLTEAAGNHPSVFFSFVAFGEHDNKAFDYLRKLKSSNTSFFHAGPTPRELTDTELYDGLLASWRP</sequence>
<dbReference type="EMBL" id="CP022433">
    <property type="protein sequence ID" value="ASN25342.1"/>
    <property type="molecule type" value="Genomic_DNA"/>
</dbReference>
<dbReference type="Pfam" id="PF10138">
    <property type="entry name" value="vWA-TerF-like"/>
    <property type="match status" value="1"/>
</dbReference>
<feature type="compositionally biased region" description="Low complexity" evidence="1">
    <location>
        <begin position="224"/>
        <end position="253"/>
    </location>
</feature>
<feature type="compositionally biased region" description="Polar residues" evidence="1">
    <location>
        <begin position="320"/>
        <end position="329"/>
    </location>
</feature>
<dbReference type="Proteomes" id="UP000031501">
    <property type="component" value="Chromosome"/>
</dbReference>
<evidence type="ECO:0000256" key="1">
    <source>
        <dbReference type="SAM" id="MobiDB-lite"/>
    </source>
</evidence>
<dbReference type="SUPFAM" id="SSF53300">
    <property type="entry name" value="vWA-like"/>
    <property type="match status" value="1"/>
</dbReference>
<gene>
    <name evidence="3" type="ORF">LK07_16380</name>
</gene>
<protein>
    <submittedName>
        <fullName evidence="3">Toxic cation resistance protein</fullName>
    </submittedName>
</protein>
<dbReference type="Gene3D" id="3.40.50.410">
    <property type="entry name" value="von Willebrand factor, type A domain"/>
    <property type="match status" value="1"/>
</dbReference>
<dbReference type="SMART" id="SM00327">
    <property type="entry name" value="VWA"/>
    <property type="match status" value="1"/>
</dbReference>
<feature type="region of interest" description="Disordered" evidence="1">
    <location>
        <begin position="1"/>
        <end position="355"/>
    </location>
</feature>
<dbReference type="InterPro" id="IPR019303">
    <property type="entry name" value="vWA_TerF_C"/>
</dbReference>
<organism evidence="3 4">
    <name type="scientific">Streptomyces pluripotens</name>
    <dbReference type="NCBI Taxonomy" id="1355015"/>
    <lineage>
        <taxon>Bacteria</taxon>
        <taxon>Bacillati</taxon>
        <taxon>Actinomycetota</taxon>
        <taxon>Actinomycetes</taxon>
        <taxon>Kitasatosporales</taxon>
        <taxon>Streptomycetaceae</taxon>
        <taxon>Streptomyces</taxon>
    </lineage>
</organism>
<feature type="compositionally biased region" description="Acidic residues" evidence="1">
    <location>
        <begin position="330"/>
        <end position="340"/>
    </location>
</feature>
<dbReference type="KEGG" id="splu:LK06_015245"/>
<dbReference type="InterPro" id="IPR002035">
    <property type="entry name" value="VWF_A"/>
</dbReference>
<feature type="compositionally biased region" description="Low complexity" evidence="1">
    <location>
        <begin position="280"/>
        <end position="299"/>
    </location>
</feature>
<evidence type="ECO:0000313" key="4">
    <source>
        <dbReference type="Proteomes" id="UP000031501"/>
    </source>
</evidence>